<evidence type="ECO:0000313" key="3">
    <source>
        <dbReference type="Proteomes" id="UP000051386"/>
    </source>
</evidence>
<accession>A0A0R0C580</accession>
<evidence type="ECO:0000256" key="1">
    <source>
        <dbReference type="SAM" id="Phobius"/>
    </source>
</evidence>
<name>A0A0R0C580_9GAMM</name>
<feature type="transmembrane region" description="Helical" evidence="1">
    <location>
        <begin position="29"/>
        <end position="55"/>
    </location>
</feature>
<dbReference type="AlphaFoldDB" id="A0A0R0C580"/>
<comment type="caution">
    <text evidence="2">The sequence shown here is derived from an EMBL/GenBank/DDBJ whole genome shotgun (WGS) entry which is preliminary data.</text>
</comment>
<feature type="transmembrane region" description="Helical" evidence="1">
    <location>
        <begin position="106"/>
        <end position="126"/>
    </location>
</feature>
<keyword evidence="1" id="KW-0472">Membrane</keyword>
<keyword evidence="3" id="KW-1185">Reference proteome</keyword>
<gene>
    <name evidence="2" type="ORF">ABB28_17475</name>
</gene>
<dbReference type="RefSeq" id="WP_057687615.1">
    <property type="nucleotide sequence ID" value="NZ_LDJK01000128.1"/>
</dbReference>
<protein>
    <submittedName>
        <fullName evidence="2">Membrane protein</fullName>
    </submittedName>
</protein>
<evidence type="ECO:0000313" key="2">
    <source>
        <dbReference type="EMBL" id="KRG64645.1"/>
    </source>
</evidence>
<keyword evidence="1" id="KW-0812">Transmembrane</keyword>
<proteinExistence type="predicted"/>
<reference evidence="2 3" key="1">
    <citation type="submission" date="2015-05" db="EMBL/GenBank/DDBJ databases">
        <title>Genome sequencing and analysis of members of genus Stenotrophomonas.</title>
        <authorList>
            <person name="Patil P.P."/>
            <person name="Midha S."/>
            <person name="Patil P.B."/>
        </authorList>
    </citation>
    <scope>NUCLEOTIDE SEQUENCE [LARGE SCALE GENOMIC DNA]</scope>
    <source>
        <strain evidence="2 3">DSM 21508</strain>
    </source>
</reference>
<sequence>MNAVNHPISKAGTLRWLLKREYWENRGGFLYAPIIAGVASLVMSTIGIIIGLFVLRRAASQGDLHINNSNIQVNGLDLDLLTRQLDPKDLVDLGNGLDATLALSSAWPFVVLAFVVFFYCLGALYDDRRDRSILFWKSLPLSDTQTVLSKVISAIVIAPLIAVAASVLTMLCFLGVISIVALTHGGDPMSLIWGPSSPLLLAAGHLSWIPVFALWSLPTVGWLLLCSSWAKSKPFLWAVMLPLFAGIVVSTTKVMGLLDMTSGWFWQHIVGRLLLGTVPGVELAYRSGVARNSESIVQLLSPSNQLGALAMPDLWIGAAVGVIFIFLAIRLRRRAGEI</sequence>
<feature type="transmembrane region" description="Helical" evidence="1">
    <location>
        <begin position="314"/>
        <end position="331"/>
    </location>
</feature>
<dbReference type="PATRIC" id="fig|517011.3.peg.376"/>
<feature type="transmembrane region" description="Helical" evidence="1">
    <location>
        <begin position="147"/>
        <end position="180"/>
    </location>
</feature>
<dbReference type="Proteomes" id="UP000051386">
    <property type="component" value="Unassembled WGS sequence"/>
</dbReference>
<organism evidence="2 3">
    <name type="scientific">Stenotrophomonas chelatiphaga</name>
    <dbReference type="NCBI Taxonomy" id="517011"/>
    <lineage>
        <taxon>Bacteria</taxon>
        <taxon>Pseudomonadati</taxon>
        <taxon>Pseudomonadota</taxon>
        <taxon>Gammaproteobacteria</taxon>
        <taxon>Lysobacterales</taxon>
        <taxon>Lysobacteraceae</taxon>
        <taxon>Stenotrophomonas</taxon>
    </lineage>
</organism>
<feature type="transmembrane region" description="Helical" evidence="1">
    <location>
        <begin position="235"/>
        <end position="258"/>
    </location>
</feature>
<keyword evidence="1" id="KW-1133">Transmembrane helix</keyword>
<feature type="transmembrane region" description="Helical" evidence="1">
    <location>
        <begin position="200"/>
        <end position="223"/>
    </location>
</feature>
<dbReference type="EMBL" id="LDJK01000128">
    <property type="protein sequence ID" value="KRG64645.1"/>
    <property type="molecule type" value="Genomic_DNA"/>
</dbReference>